<dbReference type="PROSITE" id="PS50902">
    <property type="entry name" value="FLAVODOXIN_LIKE"/>
    <property type="match status" value="1"/>
</dbReference>
<evidence type="ECO:0000259" key="16">
    <source>
        <dbReference type="PROSITE" id="PS50902"/>
    </source>
</evidence>
<dbReference type="Pfam" id="PF00667">
    <property type="entry name" value="FAD_binding_1"/>
    <property type="match status" value="1"/>
</dbReference>
<dbReference type="SUPFAM" id="SSF48264">
    <property type="entry name" value="Cytochrome P450"/>
    <property type="match status" value="1"/>
</dbReference>
<dbReference type="InterPro" id="IPR008254">
    <property type="entry name" value="Flavodoxin/NO_synth"/>
</dbReference>
<keyword evidence="9 15" id="KW-0479">Metal-binding</keyword>
<dbReference type="InterPro" id="IPR003097">
    <property type="entry name" value="CysJ-like_FAD-binding"/>
</dbReference>
<dbReference type="GO" id="GO:0003958">
    <property type="term" value="F:NADPH-hemoprotein reductase activity"/>
    <property type="evidence" value="ECO:0007669"/>
    <property type="project" value="InterPro"/>
</dbReference>
<comment type="cofactor">
    <cofactor evidence="2 15">
        <name>heme</name>
        <dbReference type="ChEBI" id="CHEBI:30413"/>
    </cofactor>
</comment>
<dbReference type="Gene3D" id="3.40.50.80">
    <property type="entry name" value="Nucleotide-binding domain of ferredoxin-NADP reductase (FNR) module"/>
    <property type="match status" value="1"/>
</dbReference>
<dbReference type="InterPro" id="IPR017927">
    <property type="entry name" value="FAD-bd_FR_type"/>
</dbReference>
<keyword evidence="6 15" id="KW-0349">Heme</keyword>
<evidence type="ECO:0000256" key="4">
    <source>
        <dbReference type="ARBA" id="ARBA00010018"/>
    </source>
</evidence>
<dbReference type="GO" id="GO:0010181">
    <property type="term" value="F:FMN binding"/>
    <property type="evidence" value="ECO:0007669"/>
    <property type="project" value="InterPro"/>
</dbReference>
<dbReference type="GO" id="GO:0005829">
    <property type="term" value="C:cytosol"/>
    <property type="evidence" value="ECO:0007669"/>
    <property type="project" value="TreeGrafter"/>
</dbReference>
<dbReference type="Gene3D" id="1.10.630.10">
    <property type="entry name" value="Cytochrome P450"/>
    <property type="match status" value="1"/>
</dbReference>
<keyword evidence="10" id="KW-0274">FAD</keyword>
<dbReference type="GO" id="GO:0070330">
    <property type="term" value="F:aromatase activity"/>
    <property type="evidence" value="ECO:0007669"/>
    <property type="project" value="InterPro"/>
</dbReference>
<dbReference type="InterPro" id="IPR029039">
    <property type="entry name" value="Flavoprotein-like_sf"/>
</dbReference>
<comment type="cofactor">
    <cofactor evidence="3">
        <name>FAD</name>
        <dbReference type="ChEBI" id="CHEBI:57692"/>
    </cofactor>
</comment>
<dbReference type="GO" id="GO:0005506">
    <property type="term" value="F:iron ion binding"/>
    <property type="evidence" value="ECO:0007669"/>
    <property type="project" value="InterPro"/>
</dbReference>
<comment type="similarity">
    <text evidence="4">In the N-terminal section; belongs to the cytochrome P450 family.</text>
</comment>
<reference evidence="18" key="1">
    <citation type="submission" date="2021-01" db="EMBL/GenBank/DDBJ databases">
        <authorList>
            <person name="Kaushik A."/>
        </authorList>
    </citation>
    <scope>NUCLEOTIDE SEQUENCE</scope>
    <source>
        <strain evidence="18">AG6-10EEA</strain>
    </source>
</reference>
<dbReference type="InterPro" id="IPR002401">
    <property type="entry name" value="Cyt_P450_E_grp-I"/>
</dbReference>
<keyword evidence="5" id="KW-0813">Transport</keyword>
<keyword evidence="13 15" id="KW-0408">Iron</keyword>
<dbReference type="InterPro" id="IPR036396">
    <property type="entry name" value="Cyt_P450_sf"/>
</dbReference>
<dbReference type="InterPro" id="IPR023173">
    <property type="entry name" value="NADPH_Cyt_P450_Rdtase_alpha"/>
</dbReference>
<evidence type="ECO:0000313" key="18">
    <source>
        <dbReference type="EMBL" id="CAE6460959.1"/>
    </source>
</evidence>
<dbReference type="PRINTS" id="PR00385">
    <property type="entry name" value="P450"/>
</dbReference>
<dbReference type="PROSITE" id="PS00086">
    <property type="entry name" value="CYTOCHROME_P450"/>
    <property type="match status" value="1"/>
</dbReference>
<dbReference type="Pfam" id="PF00258">
    <property type="entry name" value="Flavodoxin_1"/>
    <property type="match status" value="1"/>
</dbReference>
<dbReference type="PIRSF" id="PIRSF000209">
    <property type="entry name" value="Bifunctional_P450_P450R"/>
    <property type="match status" value="1"/>
</dbReference>
<dbReference type="InterPro" id="IPR017972">
    <property type="entry name" value="Cyt_P450_CS"/>
</dbReference>
<feature type="binding site" description="axial binding residue" evidence="15">
    <location>
        <position position="403"/>
    </location>
    <ligand>
        <name>heme</name>
        <dbReference type="ChEBI" id="CHEBI:30413"/>
    </ligand>
    <ligandPart>
        <name>Fe</name>
        <dbReference type="ChEBI" id="CHEBI:18248"/>
    </ligandPart>
</feature>
<dbReference type="AlphaFoldDB" id="A0A8H3GLW4"/>
<dbReference type="InterPro" id="IPR039261">
    <property type="entry name" value="FNR_nucleotide-bd"/>
</dbReference>
<dbReference type="PANTHER" id="PTHR19384">
    <property type="entry name" value="NITRIC OXIDE SYNTHASE-RELATED"/>
    <property type="match status" value="1"/>
</dbReference>
<organism evidence="18 19">
    <name type="scientific">Rhizoctonia solani</name>
    <dbReference type="NCBI Taxonomy" id="456999"/>
    <lineage>
        <taxon>Eukaryota</taxon>
        <taxon>Fungi</taxon>
        <taxon>Dikarya</taxon>
        <taxon>Basidiomycota</taxon>
        <taxon>Agaricomycotina</taxon>
        <taxon>Agaricomycetes</taxon>
        <taxon>Cantharellales</taxon>
        <taxon>Ceratobasidiaceae</taxon>
        <taxon>Rhizoctonia</taxon>
    </lineage>
</organism>
<comment type="caution">
    <text evidence="18">The sequence shown here is derived from an EMBL/GenBank/DDBJ whole genome shotgun (WGS) entry which is preliminary data.</text>
</comment>
<evidence type="ECO:0000256" key="9">
    <source>
        <dbReference type="ARBA" id="ARBA00022723"/>
    </source>
</evidence>
<dbReference type="FunFam" id="1.10.630.10:FF:000040">
    <property type="entry name" value="Bifunctional cytochrome P450/NADPH--P450 reductase"/>
    <property type="match status" value="1"/>
</dbReference>
<dbReference type="SUPFAM" id="SSF52218">
    <property type="entry name" value="Flavoproteins"/>
    <property type="match status" value="1"/>
</dbReference>
<keyword evidence="8" id="KW-0288">FMN</keyword>
<proteinExistence type="inferred from homology"/>
<keyword evidence="7" id="KW-0285">Flavoprotein</keyword>
<dbReference type="EMBL" id="CAJMXA010001456">
    <property type="protein sequence ID" value="CAE6460959.1"/>
    <property type="molecule type" value="Genomic_DNA"/>
</dbReference>
<evidence type="ECO:0000259" key="17">
    <source>
        <dbReference type="PROSITE" id="PS51384"/>
    </source>
</evidence>
<dbReference type="GO" id="GO:0050660">
    <property type="term" value="F:flavin adenine dinucleotide binding"/>
    <property type="evidence" value="ECO:0007669"/>
    <property type="project" value="TreeGrafter"/>
</dbReference>
<sequence length="1048" mass="115755">MTTPIPQPPALPFIGNVIDIDTELPTQSFALLAKQYGEIYRLNIVGTEVVFVSTVKLAQEVLDETRFHKKLGTALMEVRNLVSDGLFTAHHGEPNWGIAHRVLMPAFGPLSIKGMFDDMLDVVSQLVLKWERFGQSHEIDPTDDFTRLAFETIALCTFNYRLNTFYTENEPPFVKAMGDFLKESFLRIRRPSILQALLYGSNAKYTTDMEIMNTLADKIVDDRKKHPSSKKDLLNAMLLGTDPQTGQGLSEENIKAQMLTFLIAGHETTSGMLSFAMAHIIKNPEVYAKVRGEVDNVLGNEPIRFEHLSKLTYINALLRETLRATPVLPQITVTPFKDEVIGNGKYLIKAGTIVLVLTGELGKDPSVWGESAEEFNPERMLDGKFEAMPPKAWLPFGSGVRACIGRLFAWQEALIAIATIFQKFDFASADPSYSLQIKQTLTVKPRNFKFRAIPRKGAPSFSGVILTQTTDKSLTKEHGVRNGLDLSLPLYVFYGSNTGSCEGFAQNLAATAGAKGFRATVGTLDSVANRLPKDGPIIIVTASFEGHPADNAGHFVEAMNSTTDPQDLGGVSFAVFGSGNRDWAQTYQRVPKLIDDLLEKKGAKRLVARGEGDSGGEKFTRSFDEWEDQLWEALTKSYGIDLKHQSCSQSIKMRLLGAPSDRAATLRYSGSMLGQVVENRLLTAPGAPPKHHIEIQLPNDMTYRAGDYLSVLPLNPPEYVRRCLARFGLSPEQQIILDISGPTTLPAGRAMSISELLSGFIELGQVATKRNISTLIEHAQSQNTRADLEMLVASYDSTESTPPTSSVLDLLEKYPDVDLPAGTFIASLPAMRSRQYSISSSPLWKPSHVTLTFGVVAQGQFLGVASNYLASLRKGDPVQVSVRPSSKAFHPPLDPSVPIVMFAAGSGMAPFRGFIQERAMQKKAGREVVKSLLFFGCRNPREDYIYADELAEWQALGVVEVRPAFSRASEESGGKKYVQDRVWADRELVRGHDKQNAKFYTCGRSYVAAAVRAVCIRIIAEEHNGDEQLAEELFRNNQLERFATDVFG</sequence>
<evidence type="ECO:0000313" key="19">
    <source>
        <dbReference type="Proteomes" id="UP000663853"/>
    </source>
</evidence>
<name>A0A8H3GLW4_9AGAM</name>
<dbReference type="Pfam" id="PF00067">
    <property type="entry name" value="p450"/>
    <property type="match status" value="1"/>
</dbReference>
<dbReference type="InterPro" id="IPR001433">
    <property type="entry name" value="OxRdtase_FAD/NAD-bd"/>
</dbReference>
<feature type="domain" description="FAD-binding FR-type" evidence="17">
    <location>
        <begin position="669"/>
        <end position="892"/>
    </location>
</feature>
<keyword evidence="12" id="KW-0560">Oxidoreductase</keyword>
<feature type="domain" description="Flavodoxin-like" evidence="16">
    <location>
        <begin position="490"/>
        <end position="631"/>
    </location>
</feature>
<dbReference type="InterPro" id="IPR023206">
    <property type="entry name" value="Bifunctional_P450_P450_red"/>
</dbReference>
<evidence type="ECO:0000256" key="8">
    <source>
        <dbReference type="ARBA" id="ARBA00022643"/>
    </source>
</evidence>
<evidence type="ECO:0000256" key="15">
    <source>
        <dbReference type="PIRSR" id="PIRSR000209-1"/>
    </source>
</evidence>
<gene>
    <name evidence="18" type="ORF">RDB_LOCUS61855</name>
</gene>
<evidence type="ECO:0000256" key="14">
    <source>
        <dbReference type="ARBA" id="ARBA00023033"/>
    </source>
</evidence>
<accession>A0A8H3GLW4</accession>
<dbReference type="GO" id="GO:0020037">
    <property type="term" value="F:heme binding"/>
    <property type="evidence" value="ECO:0007669"/>
    <property type="project" value="InterPro"/>
</dbReference>
<evidence type="ECO:0000256" key="2">
    <source>
        <dbReference type="ARBA" id="ARBA00001971"/>
    </source>
</evidence>
<dbReference type="PRINTS" id="PR00463">
    <property type="entry name" value="EP450I"/>
</dbReference>
<comment type="cofactor">
    <cofactor evidence="1">
        <name>FMN</name>
        <dbReference type="ChEBI" id="CHEBI:58210"/>
    </cofactor>
</comment>
<keyword evidence="11" id="KW-0521">NADP</keyword>
<evidence type="ECO:0000256" key="3">
    <source>
        <dbReference type="ARBA" id="ARBA00001974"/>
    </source>
</evidence>
<dbReference type="Gene3D" id="3.40.50.360">
    <property type="match status" value="1"/>
</dbReference>
<dbReference type="PANTHER" id="PTHR19384:SF127">
    <property type="entry name" value="BIFUNCTIONAL CYTOCHROME P450_NADPH--P450 REDUCTASE"/>
    <property type="match status" value="1"/>
</dbReference>
<dbReference type="Gene3D" id="1.20.990.10">
    <property type="entry name" value="NADPH-cytochrome p450 Reductase, Chain A, domain 3"/>
    <property type="match status" value="1"/>
</dbReference>
<evidence type="ECO:0000256" key="1">
    <source>
        <dbReference type="ARBA" id="ARBA00001917"/>
    </source>
</evidence>
<dbReference type="Proteomes" id="UP000663853">
    <property type="component" value="Unassembled WGS sequence"/>
</dbReference>
<evidence type="ECO:0000256" key="10">
    <source>
        <dbReference type="ARBA" id="ARBA00022827"/>
    </source>
</evidence>
<dbReference type="CDD" id="cd11068">
    <property type="entry name" value="CYP120A1"/>
    <property type="match status" value="1"/>
</dbReference>
<evidence type="ECO:0000256" key="12">
    <source>
        <dbReference type="ARBA" id="ARBA00023002"/>
    </source>
</evidence>
<keyword evidence="14" id="KW-0503">Monooxygenase</keyword>
<dbReference type="SUPFAM" id="SSF63380">
    <property type="entry name" value="Riboflavin synthase domain-like"/>
    <property type="match status" value="1"/>
</dbReference>
<evidence type="ECO:0000256" key="5">
    <source>
        <dbReference type="ARBA" id="ARBA00022448"/>
    </source>
</evidence>
<evidence type="ECO:0000256" key="11">
    <source>
        <dbReference type="ARBA" id="ARBA00022857"/>
    </source>
</evidence>
<dbReference type="InterPro" id="IPR001128">
    <property type="entry name" value="Cyt_P450"/>
</dbReference>
<evidence type="ECO:0000256" key="13">
    <source>
        <dbReference type="ARBA" id="ARBA00023004"/>
    </source>
</evidence>
<dbReference type="PROSITE" id="PS51384">
    <property type="entry name" value="FAD_FR"/>
    <property type="match status" value="1"/>
</dbReference>
<protein>
    <submittedName>
        <fullName evidence="18">Uncharacterized protein</fullName>
    </submittedName>
</protein>
<evidence type="ECO:0000256" key="6">
    <source>
        <dbReference type="ARBA" id="ARBA00022617"/>
    </source>
</evidence>
<dbReference type="InterPro" id="IPR017938">
    <property type="entry name" value="Riboflavin_synthase-like_b-brl"/>
</dbReference>
<dbReference type="Gene3D" id="2.40.30.10">
    <property type="entry name" value="Translation factors"/>
    <property type="match status" value="1"/>
</dbReference>
<dbReference type="CDD" id="cd06206">
    <property type="entry name" value="bifunctional_CYPOR"/>
    <property type="match status" value="1"/>
</dbReference>
<evidence type="ECO:0000256" key="7">
    <source>
        <dbReference type="ARBA" id="ARBA00022630"/>
    </source>
</evidence>
<dbReference type="SUPFAM" id="SSF52343">
    <property type="entry name" value="Ferredoxin reductase-like, C-terminal NADP-linked domain"/>
    <property type="match status" value="1"/>
</dbReference>
<dbReference type="Pfam" id="PF00175">
    <property type="entry name" value="NAD_binding_1"/>
    <property type="match status" value="1"/>
</dbReference>